<name>A0A3B8WDK8_MARNT</name>
<feature type="non-terminal residue" evidence="1">
    <location>
        <position position="1"/>
    </location>
</feature>
<comment type="caution">
    <text evidence="1">The sequence shown here is derived from an EMBL/GenBank/DDBJ whole genome shotgun (WGS) entry which is preliminary data.</text>
</comment>
<organism evidence="1 2">
    <name type="scientific">Marinobacter nauticus</name>
    <name type="common">Marinobacter hydrocarbonoclasticus</name>
    <name type="synonym">Marinobacter aquaeolei</name>
    <dbReference type="NCBI Taxonomy" id="2743"/>
    <lineage>
        <taxon>Bacteria</taxon>
        <taxon>Pseudomonadati</taxon>
        <taxon>Pseudomonadota</taxon>
        <taxon>Gammaproteobacteria</taxon>
        <taxon>Pseudomonadales</taxon>
        <taxon>Marinobacteraceae</taxon>
        <taxon>Marinobacter</taxon>
    </lineage>
</organism>
<evidence type="ECO:0000313" key="1">
    <source>
        <dbReference type="EMBL" id="HAC27961.1"/>
    </source>
</evidence>
<reference evidence="1 2" key="1">
    <citation type="journal article" date="2018" name="Nat. Biotechnol.">
        <title>A standardized bacterial taxonomy based on genome phylogeny substantially revises the tree of life.</title>
        <authorList>
            <person name="Parks D.H."/>
            <person name="Chuvochina M."/>
            <person name="Waite D.W."/>
            <person name="Rinke C."/>
            <person name="Skarshewski A."/>
            <person name="Chaumeil P.A."/>
            <person name="Hugenholtz P."/>
        </authorList>
    </citation>
    <scope>NUCLEOTIDE SEQUENCE [LARGE SCALE GENOMIC DNA]</scope>
    <source>
        <strain evidence="1">UBA9049</strain>
    </source>
</reference>
<dbReference type="EMBL" id="DLYI01000116">
    <property type="protein sequence ID" value="HAC27961.1"/>
    <property type="molecule type" value="Genomic_DNA"/>
</dbReference>
<dbReference type="AlphaFoldDB" id="A0A3B8WDK8"/>
<protein>
    <submittedName>
        <fullName evidence="1">Uroporphyrinogen III synthase</fullName>
    </submittedName>
</protein>
<gene>
    <name evidence="1" type="ORF">DCF82_09130</name>
</gene>
<accession>A0A3B8WDK8</accession>
<proteinExistence type="predicted"/>
<evidence type="ECO:0000313" key="2">
    <source>
        <dbReference type="Proteomes" id="UP000261325"/>
    </source>
</evidence>
<dbReference type="Proteomes" id="UP000261325">
    <property type="component" value="Unassembled WGS sequence"/>
</dbReference>
<sequence>VAEQARALGFRKPLVPGSLNDDDLVISVASCLSQEAGDNG</sequence>